<dbReference type="GO" id="GO:0030490">
    <property type="term" value="P:maturation of SSU-rRNA"/>
    <property type="evidence" value="ECO:0007669"/>
    <property type="project" value="UniProtKB-UniRule"/>
</dbReference>
<dbReference type="GO" id="GO:0043024">
    <property type="term" value="F:ribosomal small subunit binding"/>
    <property type="evidence" value="ECO:0007669"/>
    <property type="project" value="TreeGrafter"/>
</dbReference>
<gene>
    <name evidence="1" type="primary">rbfA</name>
    <name evidence="2" type="ORF">DGMP_19160</name>
</gene>
<keyword evidence="1" id="KW-0690">Ribosome biogenesis</keyword>
<keyword evidence="3" id="KW-1185">Reference proteome</keyword>
<dbReference type="NCBIfam" id="TIGR00082">
    <property type="entry name" value="rbfA"/>
    <property type="match status" value="1"/>
</dbReference>
<accession>A0A8D5FLJ2</accession>
<dbReference type="AlphaFoldDB" id="A0A8D5FLJ2"/>
<evidence type="ECO:0000313" key="3">
    <source>
        <dbReference type="Proteomes" id="UP000826725"/>
    </source>
</evidence>
<dbReference type="InterPro" id="IPR000238">
    <property type="entry name" value="RbfA"/>
</dbReference>
<dbReference type="EMBL" id="AP024086">
    <property type="protein sequence ID" value="BCL61223.1"/>
    <property type="molecule type" value="Genomic_DNA"/>
</dbReference>
<comment type="function">
    <text evidence="1">One of several proteins that assist in the late maturation steps of the functional core of the 30S ribosomal subunit. Associates with free 30S ribosomal subunits (but not with 30S subunits that are part of 70S ribosomes or polysomes). Required for efficient processing of 16S rRNA. May interact with the 5'-terminal helix region of 16S rRNA.</text>
</comment>
<keyword evidence="1" id="KW-0963">Cytoplasm</keyword>
<dbReference type="Pfam" id="PF02033">
    <property type="entry name" value="RBFA"/>
    <property type="match status" value="1"/>
</dbReference>
<evidence type="ECO:0000256" key="1">
    <source>
        <dbReference type="HAMAP-Rule" id="MF_00003"/>
    </source>
</evidence>
<comment type="similarity">
    <text evidence="1">Belongs to the RbfA family.</text>
</comment>
<dbReference type="Proteomes" id="UP000826725">
    <property type="component" value="Chromosome"/>
</dbReference>
<protein>
    <recommendedName>
        <fullName evidence="1">Ribosome-binding factor A</fullName>
    </recommendedName>
</protein>
<evidence type="ECO:0000313" key="2">
    <source>
        <dbReference type="EMBL" id="BCL61223.1"/>
    </source>
</evidence>
<dbReference type="KEGG" id="dbk:DGMP_19160"/>
<proteinExistence type="inferred from homology"/>
<comment type="subcellular location">
    <subcellularLocation>
        <location evidence="1">Cytoplasm</location>
    </subcellularLocation>
</comment>
<dbReference type="PROSITE" id="PS01319">
    <property type="entry name" value="RBFA"/>
    <property type="match status" value="1"/>
</dbReference>
<dbReference type="PANTHER" id="PTHR33515:SF1">
    <property type="entry name" value="RIBOSOME-BINDING FACTOR A, CHLOROPLASTIC-RELATED"/>
    <property type="match status" value="1"/>
</dbReference>
<dbReference type="RefSeq" id="WP_228857253.1">
    <property type="nucleotide sequence ID" value="NZ_AP024086.1"/>
</dbReference>
<dbReference type="GO" id="GO:0005829">
    <property type="term" value="C:cytosol"/>
    <property type="evidence" value="ECO:0007669"/>
    <property type="project" value="TreeGrafter"/>
</dbReference>
<dbReference type="HAMAP" id="MF_00003">
    <property type="entry name" value="RbfA"/>
    <property type="match status" value="1"/>
</dbReference>
<dbReference type="InterPro" id="IPR020053">
    <property type="entry name" value="Ribosome-bd_factorA_CS"/>
</dbReference>
<reference evidence="2" key="1">
    <citation type="submission" date="2020-09" db="EMBL/GenBank/DDBJ databases">
        <title>Desulfogranum mesoprofundum gen. nov., sp. nov., a novel mesophilic, sulfate-reducing chemolithoautotroph isolated from a deep-sea hydrothermal vent chimney in the Suiyo Seamount.</title>
        <authorList>
            <person name="Hashimoto Y."/>
            <person name="Nakagawa S."/>
        </authorList>
    </citation>
    <scope>NUCLEOTIDE SEQUENCE</scope>
    <source>
        <strain evidence="2">KT2</strain>
    </source>
</reference>
<dbReference type="PANTHER" id="PTHR33515">
    <property type="entry name" value="RIBOSOME-BINDING FACTOR A, CHLOROPLASTIC-RELATED"/>
    <property type="match status" value="1"/>
</dbReference>
<organism evidence="2 3">
    <name type="scientific">Desulfomarina profundi</name>
    <dbReference type="NCBI Taxonomy" id="2772557"/>
    <lineage>
        <taxon>Bacteria</taxon>
        <taxon>Pseudomonadati</taxon>
        <taxon>Thermodesulfobacteriota</taxon>
        <taxon>Desulfobulbia</taxon>
        <taxon>Desulfobulbales</taxon>
        <taxon>Desulfobulbaceae</taxon>
        <taxon>Desulfomarina</taxon>
    </lineage>
</organism>
<sequence>MTNWDPKQTLDSIGLGRRPERKRSARVADAIRVELATLLVSKVRDPKLQGVTISRVEVTDDLSIARIFFTVIDHEINRKGIRLAEKGLRRANGFMRTHIARTLNLRFTPALQFRYDDTAEKVEELESIFQEIADERKVRDSS</sequence>
<name>A0A8D5FLJ2_9BACT</name>
<comment type="subunit">
    <text evidence="1">Monomer. Binds 30S ribosomal subunits, but not 50S ribosomal subunits or 70S ribosomes.</text>
</comment>